<dbReference type="InterPro" id="IPR001764">
    <property type="entry name" value="Glyco_hydro_3_N"/>
</dbReference>
<dbReference type="InterPro" id="IPR017853">
    <property type="entry name" value="GH"/>
</dbReference>
<reference evidence="4 5" key="1">
    <citation type="submission" date="2020-05" db="EMBL/GenBank/DDBJ databases">
        <title>Genome sequence of Isoptericola sp. JC619 isolated from Chilika lagoon, India.</title>
        <authorList>
            <person name="Kumar D."/>
            <person name="Appam K."/>
            <person name="Gandham S."/>
            <person name="Uppada J."/>
            <person name="Sasikala C."/>
            <person name="Venkata Ramana C."/>
        </authorList>
    </citation>
    <scope>NUCLEOTIDE SEQUENCE [LARGE SCALE GENOMIC DNA]</scope>
    <source>
        <strain evidence="4 5">JC619</strain>
    </source>
</reference>
<dbReference type="InterPro" id="IPR013783">
    <property type="entry name" value="Ig-like_fold"/>
</dbReference>
<dbReference type="SUPFAM" id="SSF51445">
    <property type="entry name" value="(Trans)glycosidases"/>
    <property type="match status" value="1"/>
</dbReference>
<dbReference type="Pfam" id="PF01915">
    <property type="entry name" value="Glyco_hydro_3_C"/>
    <property type="match status" value="1"/>
</dbReference>
<protein>
    <submittedName>
        <fullName evidence="4">Beta-glucosidase</fullName>
    </submittedName>
</protein>
<feature type="domain" description="Fibronectin type III-like" evidence="3">
    <location>
        <begin position="301"/>
        <end position="377"/>
    </location>
</feature>
<evidence type="ECO:0000256" key="2">
    <source>
        <dbReference type="ARBA" id="ARBA00022801"/>
    </source>
</evidence>
<dbReference type="Pfam" id="PF14310">
    <property type="entry name" value="Fn3-like"/>
    <property type="match status" value="1"/>
</dbReference>
<evidence type="ECO:0000313" key="5">
    <source>
        <dbReference type="Proteomes" id="UP000557204"/>
    </source>
</evidence>
<dbReference type="Gene3D" id="3.20.20.300">
    <property type="entry name" value="Glycoside hydrolase, family 3, N-terminal domain"/>
    <property type="match status" value="1"/>
</dbReference>
<dbReference type="SMART" id="SM01217">
    <property type="entry name" value="Fn3_like"/>
    <property type="match status" value="1"/>
</dbReference>
<dbReference type="InterPro" id="IPR036962">
    <property type="entry name" value="Glyco_hydro_3_N_sf"/>
</dbReference>
<dbReference type="Pfam" id="PF00933">
    <property type="entry name" value="Glyco_hydro_3"/>
    <property type="match status" value="1"/>
</dbReference>
<evidence type="ECO:0000256" key="1">
    <source>
        <dbReference type="ARBA" id="ARBA00005336"/>
    </source>
</evidence>
<dbReference type="InterPro" id="IPR050288">
    <property type="entry name" value="Cellulose_deg_GH3"/>
</dbReference>
<dbReference type="PANTHER" id="PTHR42715">
    <property type="entry name" value="BETA-GLUCOSIDASE"/>
    <property type="match status" value="1"/>
</dbReference>
<dbReference type="GO" id="GO:0004553">
    <property type="term" value="F:hydrolase activity, hydrolyzing O-glycosyl compounds"/>
    <property type="evidence" value="ECO:0007669"/>
    <property type="project" value="InterPro"/>
</dbReference>
<evidence type="ECO:0000259" key="3">
    <source>
        <dbReference type="SMART" id="SM01217"/>
    </source>
</evidence>
<proteinExistence type="inferred from homology"/>
<comment type="caution">
    <text evidence="4">The sequence shown here is derived from an EMBL/GenBank/DDBJ whole genome shotgun (WGS) entry which is preliminary data.</text>
</comment>
<dbReference type="SUPFAM" id="SSF52279">
    <property type="entry name" value="Beta-D-glucan exohydrolase, C-terminal domain"/>
    <property type="match status" value="1"/>
</dbReference>
<sequence length="776" mass="83306">MGETCRRAAAEGIVLLTNRNETLPLAESATIAVLGRVQRDYFMVGYGSGGDVRPPYTWNLIDALQATDLHVDEALAERYAAWCADHPVDPEPAWGTWPRSHPEMPLTADEVAAVAERASTAVVVIGRAAGEAREQALEEGGYYLTADERALLSHATAAFERTVVVVDTGNVVDLAWTQHYDLDAVLLAWQGGMESGRAVADVLTGAVPAGGKLTATIATAYDRYPSAGHFGGHDHNEYVEDVYVGYRWFETFAPEHVLFPFGYGLTYASFDVRAEEVDTRDGEVVVRARVTNTHGVHRGTEVVQAYVRAPQGALGRPARHLAAFGKTRELAPGESETLELRFRLDDLAAYDDTGATGHRSAYVLEAGRYEVLVGTDVRTAVPCGGADVAELRVVRQVTEAGAVAPGHAFERVVARTEGGEVRAARETVPEATVSRQDRVLGALPAPVERTGDRGVTLADVAAGDASLDEFVAQLDDDELEALSRGDFTMDSGLGPAGNAGALAGTVESLRAKGVPALTTTDGPAGIRLATHTALLPSGTALASTWNPELVTTLNALLAVEMAAKGSDILLSPGMNIQRDPLCGRNFEYFSEDPLLTGRMAAATVRGIQSEGLAACPKHFAANNQEDNREYNDSRVSERALREIYLRGFEICVAESAPRTLMTSYNKINGVWGHYHHDLVTTVLRGEWGFDGAVMTDWWMREAVDPDFPAVTNDAYRVRAQVDVHMPGAWGRDDRHGDGSLLASLAAADGVTLGELQRTAGNVLRLALSNPRLSPGR</sequence>
<dbReference type="Gene3D" id="2.60.40.10">
    <property type="entry name" value="Immunoglobulins"/>
    <property type="match status" value="1"/>
</dbReference>
<organism evidence="4 5">
    <name type="scientific">Isoptericola sediminis</name>
    <dbReference type="NCBI Taxonomy" id="2733572"/>
    <lineage>
        <taxon>Bacteria</taxon>
        <taxon>Bacillati</taxon>
        <taxon>Actinomycetota</taxon>
        <taxon>Actinomycetes</taxon>
        <taxon>Micrococcales</taxon>
        <taxon>Promicromonosporaceae</taxon>
        <taxon>Isoptericola</taxon>
    </lineage>
</organism>
<dbReference type="PRINTS" id="PR00133">
    <property type="entry name" value="GLHYDRLASE3"/>
</dbReference>
<dbReference type="InterPro" id="IPR002772">
    <property type="entry name" value="Glyco_hydro_3_C"/>
</dbReference>
<dbReference type="InterPro" id="IPR026891">
    <property type="entry name" value="Fn3-like"/>
</dbReference>
<accession>A0A849KCE0</accession>
<name>A0A849KCE0_9MICO</name>
<keyword evidence="2" id="KW-0378">Hydrolase</keyword>
<evidence type="ECO:0000313" key="4">
    <source>
        <dbReference type="EMBL" id="NNU26253.1"/>
    </source>
</evidence>
<dbReference type="PANTHER" id="PTHR42715:SF10">
    <property type="entry name" value="BETA-GLUCOSIDASE"/>
    <property type="match status" value="1"/>
</dbReference>
<comment type="similarity">
    <text evidence="1">Belongs to the glycosyl hydrolase 3 family.</text>
</comment>
<dbReference type="EMBL" id="JABFAJ010000003">
    <property type="protein sequence ID" value="NNU26253.1"/>
    <property type="molecule type" value="Genomic_DNA"/>
</dbReference>
<dbReference type="GO" id="GO:0005975">
    <property type="term" value="P:carbohydrate metabolic process"/>
    <property type="evidence" value="ECO:0007669"/>
    <property type="project" value="InterPro"/>
</dbReference>
<dbReference type="AlphaFoldDB" id="A0A849KCE0"/>
<dbReference type="InterPro" id="IPR036881">
    <property type="entry name" value="Glyco_hydro_3_C_sf"/>
</dbReference>
<keyword evidence="5" id="KW-1185">Reference proteome</keyword>
<gene>
    <name evidence="4" type="ORF">HLI28_01670</name>
</gene>
<dbReference type="Proteomes" id="UP000557204">
    <property type="component" value="Unassembled WGS sequence"/>
</dbReference>
<dbReference type="Gene3D" id="3.40.50.1700">
    <property type="entry name" value="Glycoside hydrolase family 3 C-terminal domain"/>
    <property type="match status" value="1"/>
</dbReference>